<evidence type="ECO:0000256" key="2">
    <source>
        <dbReference type="ARBA" id="ARBA00022475"/>
    </source>
</evidence>
<feature type="transmembrane region" description="Helical" evidence="8">
    <location>
        <begin position="175"/>
        <end position="199"/>
    </location>
</feature>
<comment type="caution">
    <text evidence="9">The sequence shown here is derived from an EMBL/GenBank/DDBJ whole genome shotgun (WGS) entry which is preliminary data.</text>
</comment>
<evidence type="ECO:0000313" key="10">
    <source>
        <dbReference type="Proteomes" id="UP001271769"/>
    </source>
</evidence>
<dbReference type="GO" id="GO:0016757">
    <property type="term" value="F:glycosyltransferase activity"/>
    <property type="evidence" value="ECO:0007669"/>
    <property type="project" value="UniProtKB-KW"/>
</dbReference>
<keyword evidence="4 8" id="KW-0812">Transmembrane</keyword>
<keyword evidence="6 8" id="KW-0472">Membrane</keyword>
<dbReference type="InterPro" id="IPR018584">
    <property type="entry name" value="GT87"/>
</dbReference>
<comment type="subcellular location">
    <subcellularLocation>
        <location evidence="1">Cell membrane</location>
        <topology evidence="1">Multi-pass membrane protein</topology>
    </subcellularLocation>
</comment>
<keyword evidence="5 8" id="KW-1133">Transmembrane helix</keyword>
<feature type="transmembrane region" description="Helical" evidence="8">
    <location>
        <begin position="362"/>
        <end position="379"/>
    </location>
</feature>
<dbReference type="Proteomes" id="UP001271769">
    <property type="component" value="Unassembled WGS sequence"/>
</dbReference>
<gene>
    <name evidence="9" type="ORF">SMD31_10210</name>
</gene>
<dbReference type="EMBL" id="JAXCLX010000001">
    <property type="protein sequence ID" value="MDY0872298.1"/>
    <property type="molecule type" value="Genomic_DNA"/>
</dbReference>
<reference evidence="9 10" key="1">
    <citation type="journal article" date="2013" name="Antonie Van Leeuwenhoek">
        <title>Dongia rigui sp. nov., isolated from freshwater of a large wetland in Korea.</title>
        <authorList>
            <person name="Baik K.S."/>
            <person name="Hwang Y.M."/>
            <person name="Choi J.S."/>
            <person name="Kwon J."/>
            <person name="Seong C.N."/>
        </authorList>
    </citation>
    <scope>NUCLEOTIDE SEQUENCE [LARGE SCALE GENOMIC DNA]</scope>
    <source>
        <strain evidence="9 10">04SU4-P</strain>
    </source>
</reference>
<sequence>MKRVIAALRKAGAPAIGLWVLALVIGPILSLVYARTIDDVVFSEHRDFGVFWTASTLLWRGEVLQLFDPAAFKAALVQVMGPDFPYLSFPYPPHSLFVLAPLSLLPYLPSLALWLTFTFGAMALALWRGLAQRWVMLPGLLLCPASAVNMAGGQNGFLSAALLGAGLLCLERRQILAGLCIGFLSYKPQLGLLLPLLLIAGGYWRAFMAACVTVVVLVLLSALAFGPEAWLLYLTKSGPYQAEIAQHWTGRFQFMSPTYFMAGRLLGLPLALAWVLQITASILAAAGAIWAVRQPIPHALKAAIAMVAVFLVSPYALTYDLTIVSAAILIAMSVFAPTWWEYAACLIVWLLPAFTLPSDMPIGPLLISILFMVLLRRAFLLRTAALVAA</sequence>
<comment type="similarity">
    <text evidence="7">Belongs to the glycosyltransferase 87 family.</text>
</comment>
<evidence type="ECO:0000256" key="5">
    <source>
        <dbReference type="ARBA" id="ARBA00022989"/>
    </source>
</evidence>
<organism evidence="9 10">
    <name type="scientific">Dongia rigui</name>
    <dbReference type="NCBI Taxonomy" id="940149"/>
    <lineage>
        <taxon>Bacteria</taxon>
        <taxon>Pseudomonadati</taxon>
        <taxon>Pseudomonadota</taxon>
        <taxon>Alphaproteobacteria</taxon>
        <taxon>Rhodospirillales</taxon>
        <taxon>Dongiaceae</taxon>
        <taxon>Dongia</taxon>
    </lineage>
</organism>
<dbReference type="EC" id="2.4.-.-" evidence="9"/>
<evidence type="ECO:0000256" key="6">
    <source>
        <dbReference type="ARBA" id="ARBA00023136"/>
    </source>
</evidence>
<keyword evidence="9" id="KW-0328">Glycosyltransferase</keyword>
<keyword evidence="10" id="KW-1185">Reference proteome</keyword>
<evidence type="ECO:0000256" key="7">
    <source>
        <dbReference type="ARBA" id="ARBA00024033"/>
    </source>
</evidence>
<keyword evidence="2" id="KW-1003">Cell membrane</keyword>
<feature type="transmembrane region" description="Helical" evidence="8">
    <location>
        <begin position="271"/>
        <end position="292"/>
    </location>
</feature>
<feature type="transmembrane region" description="Helical" evidence="8">
    <location>
        <begin position="107"/>
        <end position="127"/>
    </location>
</feature>
<protein>
    <submittedName>
        <fullName evidence="9">Glycosyltransferase family 87 protein</fullName>
        <ecNumber evidence="9">2.4.-.-</ecNumber>
    </submittedName>
</protein>
<accession>A0ABU5E081</accession>
<evidence type="ECO:0000256" key="3">
    <source>
        <dbReference type="ARBA" id="ARBA00022679"/>
    </source>
</evidence>
<evidence type="ECO:0000256" key="8">
    <source>
        <dbReference type="SAM" id="Phobius"/>
    </source>
</evidence>
<name>A0ABU5E081_9PROT</name>
<feature type="transmembrane region" description="Helical" evidence="8">
    <location>
        <begin position="323"/>
        <end position="350"/>
    </location>
</feature>
<proteinExistence type="inferred from homology"/>
<keyword evidence="3 9" id="KW-0808">Transferase</keyword>
<evidence type="ECO:0000256" key="1">
    <source>
        <dbReference type="ARBA" id="ARBA00004651"/>
    </source>
</evidence>
<evidence type="ECO:0000256" key="4">
    <source>
        <dbReference type="ARBA" id="ARBA00022692"/>
    </source>
</evidence>
<dbReference type="Pfam" id="PF09594">
    <property type="entry name" value="GT87"/>
    <property type="match status" value="1"/>
</dbReference>
<feature type="transmembrane region" description="Helical" evidence="8">
    <location>
        <begin position="206"/>
        <end position="226"/>
    </location>
</feature>
<feature type="transmembrane region" description="Helical" evidence="8">
    <location>
        <begin position="299"/>
        <end position="317"/>
    </location>
</feature>
<feature type="transmembrane region" description="Helical" evidence="8">
    <location>
        <begin position="12"/>
        <end position="34"/>
    </location>
</feature>
<dbReference type="RefSeq" id="WP_320500718.1">
    <property type="nucleotide sequence ID" value="NZ_JAXCLX010000001.1"/>
</dbReference>
<evidence type="ECO:0000313" key="9">
    <source>
        <dbReference type="EMBL" id="MDY0872298.1"/>
    </source>
</evidence>